<feature type="signal peptide" evidence="4">
    <location>
        <begin position="1"/>
        <end position="26"/>
    </location>
</feature>
<evidence type="ECO:0000256" key="2">
    <source>
        <dbReference type="ARBA" id="ARBA00023136"/>
    </source>
</evidence>
<dbReference type="InterPro" id="IPR008691">
    <property type="entry name" value="LpqH"/>
</dbReference>
<keyword evidence="1" id="KW-1003">Cell membrane</keyword>
<dbReference type="EMBL" id="OMOH01000005">
    <property type="protein sequence ID" value="SPF68598.1"/>
    <property type="molecule type" value="Genomic_DNA"/>
</dbReference>
<sequence length="165" mass="16486">MKNPTTKTVMTLILAPALALSLGACSGQSNTTESSSPAEAATTSSAPEATTGGDFSATIDGEPFTIDQPIVACGTEDGMTTVHAASTTTTASSFTVTLDENGQVAMINAGREGESVLSFIDVGGIGHAEATVDGSTYTVTGEAPAEVATDPSVPLRSFEMTATCG</sequence>
<proteinExistence type="predicted"/>
<feature type="region of interest" description="Disordered" evidence="3">
    <location>
        <begin position="25"/>
        <end position="61"/>
    </location>
</feature>
<name>A0A375I390_9ACTN</name>
<accession>A0A375I390</accession>
<reference evidence="6" key="1">
    <citation type="submission" date="2018-02" db="EMBL/GenBank/DDBJ databases">
        <authorList>
            <person name="Hornung B."/>
        </authorList>
    </citation>
    <scope>NUCLEOTIDE SEQUENCE [LARGE SCALE GENOMIC DNA]</scope>
</reference>
<evidence type="ECO:0000256" key="1">
    <source>
        <dbReference type="ARBA" id="ARBA00022475"/>
    </source>
</evidence>
<keyword evidence="4" id="KW-0732">Signal</keyword>
<evidence type="ECO:0000313" key="5">
    <source>
        <dbReference type="EMBL" id="SPF68598.1"/>
    </source>
</evidence>
<dbReference type="GO" id="GO:0016020">
    <property type="term" value="C:membrane"/>
    <property type="evidence" value="ECO:0007669"/>
    <property type="project" value="InterPro"/>
</dbReference>
<evidence type="ECO:0000313" key="6">
    <source>
        <dbReference type="Proteomes" id="UP000265962"/>
    </source>
</evidence>
<evidence type="ECO:0000256" key="3">
    <source>
        <dbReference type="SAM" id="MobiDB-lite"/>
    </source>
</evidence>
<dbReference type="AlphaFoldDB" id="A0A375I390"/>
<organism evidence="5 6">
    <name type="scientific">Propionibacterium ruminifibrarum</name>
    <dbReference type="NCBI Taxonomy" id="1962131"/>
    <lineage>
        <taxon>Bacteria</taxon>
        <taxon>Bacillati</taxon>
        <taxon>Actinomycetota</taxon>
        <taxon>Actinomycetes</taxon>
        <taxon>Propionibacteriales</taxon>
        <taxon>Propionibacteriaceae</taxon>
        <taxon>Propionibacterium</taxon>
    </lineage>
</organism>
<dbReference type="Proteomes" id="UP000265962">
    <property type="component" value="Unassembled WGS sequence"/>
</dbReference>
<gene>
    <name evidence="5" type="ORF">PROPJV5_1580</name>
</gene>
<dbReference type="OrthoDB" id="4747990at2"/>
<keyword evidence="6" id="KW-1185">Reference proteome</keyword>
<dbReference type="PROSITE" id="PS51257">
    <property type="entry name" value="PROKAR_LIPOPROTEIN"/>
    <property type="match status" value="1"/>
</dbReference>
<dbReference type="Pfam" id="PF05481">
    <property type="entry name" value="Myco_19_kDa"/>
    <property type="match status" value="1"/>
</dbReference>
<evidence type="ECO:0000256" key="4">
    <source>
        <dbReference type="SAM" id="SignalP"/>
    </source>
</evidence>
<feature type="chain" id="PRO_5038797384" evidence="4">
    <location>
        <begin position="27"/>
        <end position="165"/>
    </location>
</feature>
<keyword evidence="5" id="KW-0449">Lipoprotein</keyword>
<dbReference type="RefSeq" id="WP_119715748.1">
    <property type="nucleotide sequence ID" value="NZ_OMOH01000005.1"/>
</dbReference>
<keyword evidence="2" id="KW-0472">Membrane</keyword>
<protein>
    <submittedName>
        <fullName evidence="5">Prokaryotic membrane lipoprotein lipid attachment site profile</fullName>
    </submittedName>
</protein>
<feature type="compositionally biased region" description="Low complexity" evidence="3">
    <location>
        <begin position="31"/>
        <end position="51"/>
    </location>
</feature>